<dbReference type="Pfam" id="PF12998">
    <property type="entry name" value="ING"/>
    <property type="match status" value="1"/>
</dbReference>
<dbReference type="PANTHER" id="PTHR10333:SF42">
    <property type="entry name" value="INHIBITOR OF GROWTH PROTEIN 5"/>
    <property type="match status" value="1"/>
</dbReference>
<dbReference type="InterPro" id="IPR028651">
    <property type="entry name" value="ING_fam"/>
</dbReference>
<evidence type="ECO:0000313" key="4">
    <source>
        <dbReference type="EMBL" id="KAF9820058.1"/>
    </source>
</evidence>
<organism evidence="4 5">
    <name type="scientific">Rhodonia placenta</name>
    <dbReference type="NCBI Taxonomy" id="104341"/>
    <lineage>
        <taxon>Eukaryota</taxon>
        <taxon>Fungi</taxon>
        <taxon>Dikarya</taxon>
        <taxon>Basidiomycota</taxon>
        <taxon>Agaricomycotina</taxon>
        <taxon>Agaricomycetes</taxon>
        <taxon>Polyporales</taxon>
        <taxon>Adustoporiaceae</taxon>
        <taxon>Rhodonia</taxon>
    </lineage>
</organism>
<feature type="domain" description="Inhibitor of growth protein N-terminal histone-binding" evidence="3">
    <location>
        <begin position="21"/>
        <end position="124"/>
    </location>
</feature>
<keyword evidence="1" id="KW-0156">Chromatin regulator</keyword>
<reference evidence="4" key="2">
    <citation type="journal article" name="Front. Microbiol.">
        <title>Degradative Capacity of Two Strains of Rhodonia placenta: From Phenotype to Genotype.</title>
        <authorList>
            <person name="Kolle M."/>
            <person name="Horta M.A.C."/>
            <person name="Nowrousian M."/>
            <person name="Ohm R.A."/>
            <person name="Benz J.P."/>
            <person name="Pilgard A."/>
        </authorList>
    </citation>
    <scope>NUCLEOTIDE SEQUENCE</scope>
    <source>
        <strain evidence="4">FPRL280</strain>
    </source>
</reference>
<gene>
    <name evidence="4" type="ORF">IEO21_01720</name>
</gene>
<evidence type="ECO:0000256" key="1">
    <source>
        <dbReference type="ARBA" id="ARBA00022853"/>
    </source>
</evidence>
<dbReference type="Proteomes" id="UP000639403">
    <property type="component" value="Unassembled WGS sequence"/>
</dbReference>
<dbReference type="GO" id="GO:0006325">
    <property type="term" value="P:chromatin organization"/>
    <property type="evidence" value="ECO:0007669"/>
    <property type="project" value="UniProtKB-KW"/>
</dbReference>
<accession>A0A8H7U5U5</accession>
<feature type="region of interest" description="Disordered" evidence="2">
    <location>
        <begin position="148"/>
        <end position="272"/>
    </location>
</feature>
<evidence type="ECO:0000313" key="5">
    <source>
        <dbReference type="Proteomes" id="UP000639403"/>
    </source>
</evidence>
<name>A0A8H7U5U5_9APHY</name>
<sequence>MSRRAHNVGQSTQVTAHSLAILGEYTHTLDSVPLDLSRSFADLRELDAVLSSSMTLLAAKITELTVMLENKTESKEKCLWLLAQIAEEATRLKVGGDDKIRVACHAADTLRAHNSHMKELMNAIPDRDFDNIEPLGRRTIFPHVATRSYMPLGGSGEGGRRQRRAAHSSLLTSSAVDASPNKRKRVTGRDDEAEVVAKTPRKDRQGEPSRQRVTARNRRPERATSPAESLVSVASHMPPAPQATGNPPNSRTSIKRSRAAHNANTPGHNTMDPSPHIFDLWSPPEAHRYHLPLWYQERCDHKRDRPSDNCRYYVTLSFLDIPDLASLSHVHPVLAQYAEDPVLHRFRLQVVAPSRVSHSLFRQSSAGVPLRPTVPDLVHRGIIRGLGIERRWRAGMYFHSQHMVTQYENSLRLQRTHAGNVIESTLRRRSTSTLSHVYSERMLPEESASPAISPSLIPTMRKLKWSLQRDRLAKLVKARSDLVRNGGVVTWLEGRGKTVMRKENERVRLALCPGISSIVQFYEGLSR</sequence>
<dbReference type="Gene3D" id="6.10.140.1740">
    <property type="match status" value="1"/>
</dbReference>
<dbReference type="SMART" id="SM01408">
    <property type="entry name" value="ING"/>
    <property type="match status" value="1"/>
</dbReference>
<protein>
    <recommendedName>
        <fullName evidence="3">Inhibitor of growth protein N-terminal histone-binding domain-containing protein</fullName>
    </recommendedName>
</protein>
<dbReference type="InterPro" id="IPR024610">
    <property type="entry name" value="ING_N_histone-binding"/>
</dbReference>
<dbReference type="GO" id="GO:0005634">
    <property type="term" value="C:nucleus"/>
    <property type="evidence" value="ECO:0007669"/>
    <property type="project" value="TreeGrafter"/>
</dbReference>
<evidence type="ECO:0000259" key="3">
    <source>
        <dbReference type="SMART" id="SM01408"/>
    </source>
</evidence>
<feature type="compositionally biased region" description="Polar residues" evidence="2">
    <location>
        <begin position="243"/>
        <end position="252"/>
    </location>
</feature>
<dbReference type="GO" id="GO:0006355">
    <property type="term" value="P:regulation of DNA-templated transcription"/>
    <property type="evidence" value="ECO:0007669"/>
    <property type="project" value="TreeGrafter"/>
</dbReference>
<proteinExistence type="predicted"/>
<evidence type="ECO:0000256" key="2">
    <source>
        <dbReference type="SAM" id="MobiDB-lite"/>
    </source>
</evidence>
<dbReference type="PANTHER" id="PTHR10333">
    <property type="entry name" value="INHIBITOR OF GROWTH PROTEIN"/>
    <property type="match status" value="1"/>
</dbReference>
<reference evidence="4" key="1">
    <citation type="submission" date="2020-11" db="EMBL/GenBank/DDBJ databases">
        <authorList>
            <person name="Koelle M."/>
            <person name="Horta M.A.C."/>
            <person name="Nowrousian M."/>
            <person name="Ohm R.A."/>
            <person name="Benz P."/>
            <person name="Pilgard A."/>
        </authorList>
    </citation>
    <scope>NUCLEOTIDE SEQUENCE</scope>
    <source>
        <strain evidence="4">FPRL280</strain>
    </source>
</reference>
<feature type="compositionally biased region" description="Polar residues" evidence="2">
    <location>
        <begin position="262"/>
        <end position="272"/>
    </location>
</feature>
<dbReference type="EMBL" id="JADOXO010000013">
    <property type="protein sequence ID" value="KAF9820058.1"/>
    <property type="molecule type" value="Genomic_DNA"/>
</dbReference>
<dbReference type="AlphaFoldDB" id="A0A8H7U5U5"/>
<comment type="caution">
    <text evidence="4">The sequence shown here is derived from an EMBL/GenBank/DDBJ whole genome shotgun (WGS) entry which is preliminary data.</text>
</comment>
<feature type="compositionally biased region" description="Basic and acidic residues" evidence="2">
    <location>
        <begin position="200"/>
        <end position="210"/>
    </location>
</feature>